<organism evidence="2">
    <name type="scientific">Fervidicoccus fontis</name>
    <dbReference type="NCBI Taxonomy" id="683846"/>
    <lineage>
        <taxon>Archaea</taxon>
        <taxon>Thermoproteota</taxon>
        <taxon>Thermoprotei</taxon>
        <taxon>Fervidicoccales</taxon>
        <taxon>Fervidicoccaceae</taxon>
        <taxon>Fervidicoccus</taxon>
    </lineage>
</organism>
<feature type="domain" description="Ribbon-helix-helix protein CopG" evidence="1">
    <location>
        <begin position="9"/>
        <end position="44"/>
    </location>
</feature>
<protein>
    <submittedName>
        <fullName evidence="2">Ribbon-helix-helix protein, CopG family</fullName>
    </submittedName>
</protein>
<gene>
    <name evidence="2" type="ORF">ENM78_01050</name>
</gene>
<reference evidence="2" key="1">
    <citation type="journal article" date="2020" name="mSystems">
        <title>Genome- and Community-Level Interaction Insights into Carbon Utilization and Element Cycling Functions of Hydrothermarchaeota in Hydrothermal Sediment.</title>
        <authorList>
            <person name="Zhou Z."/>
            <person name="Liu Y."/>
            <person name="Xu W."/>
            <person name="Pan J."/>
            <person name="Luo Z.H."/>
            <person name="Li M."/>
        </authorList>
    </citation>
    <scope>NUCLEOTIDE SEQUENCE [LARGE SCALE GENOMIC DNA]</scope>
    <source>
        <strain evidence="2">SpSt-1116</strain>
    </source>
</reference>
<sequence length="65" mass="7017">MKGSPNVIITCKIPKELVEAIDRFVEEGVFSSRSEAIRYAIGELVSKGPGGVEVRRWRGGGGKKA</sequence>
<dbReference type="Gene3D" id="1.10.1220.10">
    <property type="entry name" value="Met repressor-like"/>
    <property type="match status" value="1"/>
</dbReference>
<dbReference type="PANTHER" id="PTHR36215:SF1">
    <property type="entry name" value="BLL4998 PROTEIN"/>
    <property type="match status" value="1"/>
</dbReference>
<dbReference type="Pfam" id="PF01402">
    <property type="entry name" value="RHH_1"/>
    <property type="match status" value="1"/>
</dbReference>
<dbReference type="InterPro" id="IPR010985">
    <property type="entry name" value="Ribbon_hlx_hlx"/>
</dbReference>
<proteinExistence type="predicted"/>
<evidence type="ECO:0000259" key="1">
    <source>
        <dbReference type="Pfam" id="PF01402"/>
    </source>
</evidence>
<dbReference type="EMBL" id="DRZC01000017">
    <property type="protein sequence ID" value="HHQ80043.1"/>
    <property type="molecule type" value="Genomic_DNA"/>
</dbReference>
<comment type="caution">
    <text evidence="2">The sequence shown here is derived from an EMBL/GenBank/DDBJ whole genome shotgun (WGS) entry which is preliminary data.</text>
</comment>
<dbReference type="InterPro" id="IPR002145">
    <property type="entry name" value="CopG"/>
</dbReference>
<accession>A0A7J3ZJ09</accession>
<name>A0A7J3ZJ09_9CREN</name>
<dbReference type="PANTHER" id="PTHR36215">
    <property type="entry name" value="BLL4998 PROTEIN"/>
    <property type="match status" value="1"/>
</dbReference>
<dbReference type="CDD" id="cd22231">
    <property type="entry name" value="RHH_NikR_HicB-like"/>
    <property type="match status" value="1"/>
</dbReference>
<dbReference type="SUPFAM" id="SSF47598">
    <property type="entry name" value="Ribbon-helix-helix"/>
    <property type="match status" value="1"/>
</dbReference>
<evidence type="ECO:0000313" key="2">
    <source>
        <dbReference type="EMBL" id="HHQ80043.1"/>
    </source>
</evidence>
<dbReference type="InterPro" id="IPR013321">
    <property type="entry name" value="Arc_rbn_hlx_hlx"/>
</dbReference>
<dbReference type="AlphaFoldDB" id="A0A7J3ZJ09"/>
<dbReference type="GO" id="GO:0006355">
    <property type="term" value="P:regulation of DNA-templated transcription"/>
    <property type="evidence" value="ECO:0007669"/>
    <property type="project" value="InterPro"/>
</dbReference>